<organism evidence="1 2">
    <name type="scientific">Diaphorobacter ruginosibacter</name>
    <dbReference type="NCBI Taxonomy" id="1715720"/>
    <lineage>
        <taxon>Bacteria</taxon>
        <taxon>Pseudomonadati</taxon>
        <taxon>Pseudomonadota</taxon>
        <taxon>Betaproteobacteria</taxon>
        <taxon>Burkholderiales</taxon>
        <taxon>Comamonadaceae</taxon>
        <taxon>Diaphorobacter</taxon>
    </lineage>
</organism>
<evidence type="ECO:0000313" key="2">
    <source>
        <dbReference type="Proteomes" id="UP000515811"/>
    </source>
</evidence>
<proteinExistence type="predicted"/>
<dbReference type="AlphaFoldDB" id="A0A7G9RJE9"/>
<keyword evidence="2" id="KW-1185">Reference proteome</keyword>
<name>A0A7G9RJE9_9BURK</name>
<evidence type="ECO:0000313" key="1">
    <source>
        <dbReference type="EMBL" id="QNN55724.1"/>
    </source>
</evidence>
<protein>
    <submittedName>
        <fullName evidence="1">Uncharacterized protein</fullName>
    </submittedName>
</protein>
<sequence>MRAGKKKLARMASWVKKTAVLKTADLSQQGYAGIEGGQTESARCKLYLGIFIARVKSVDSVNRKLFFVLNMLGAAFPKHGVLKQRTSV</sequence>
<dbReference type="RefSeq" id="WP_187595997.1">
    <property type="nucleotide sequence ID" value="NZ_CP060714.1"/>
</dbReference>
<dbReference type="KEGG" id="drg:H9K76_13945"/>
<dbReference type="EMBL" id="CP060714">
    <property type="protein sequence ID" value="QNN55724.1"/>
    <property type="molecule type" value="Genomic_DNA"/>
</dbReference>
<dbReference type="Proteomes" id="UP000515811">
    <property type="component" value="Chromosome"/>
</dbReference>
<gene>
    <name evidence="1" type="ORF">H9K76_13945</name>
</gene>
<accession>A0A7G9RJE9</accession>
<reference evidence="1 2" key="1">
    <citation type="submission" date="2020-08" db="EMBL/GenBank/DDBJ databases">
        <title>Genome sequence of Diaphorobacter ruginosibacter DSM 27467T.</title>
        <authorList>
            <person name="Hyun D.-W."/>
            <person name="Bae J.-W."/>
        </authorList>
    </citation>
    <scope>NUCLEOTIDE SEQUENCE [LARGE SCALE GENOMIC DNA]</scope>
    <source>
        <strain evidence="1 2">DSM 27467</strain>
    </source>
</reference>